<dbReference type="EMBL" id="JAMDHA010000041">
    <property type="protein sequence ID" value="MDD1011301.1"/>
    <property type="molecule type" value="Genomic_DNA"/>
</dbReference>
<accession>A0A9X4C7C9</accession>
<proteinExistence type="predicted"/>
<dbReference type="AlphaFoldDB" id="A0A9X4C7C9"/>
<keyword evidence="2" id="KW-1185">Reference proteome</keyword>
<gene>
    <name evidence="1" type="ORF">M5G27_27910</name>
</gene>
<evidence type="ECO:0000313" key="1">
    <source>
        <dbReference type="EMBL" id="MDD1011301.1"/>
    </source>
</evidence>
<dbReference type="Proteomes" id="UP001148185">
    <property type="component" value="Unassembled WGS sequence"/>
</dbReference>
<sequence length="162" mass="17349">MNTAQRNQLIKKAILEAITAGKGNWITGIVPAVTALNVTKSNDGLKVRNCLSALIEKGLVYRVSFTSEEIYDLVENKVSPVEPAGGFTIHHAFANGDFIKAISAAHCAAYDDEKMPESVTCNVTGITVFLKVEKGQFVETLDDGTDVSELFNAALDKAVGMA</sequence>
<comment type="caution">
    <text evidence="1">The sequence shown here is derived from an EMBL/GenBank/DDBJ whole genome shotgun (WGS) entry which is preliminary data.</text>
</comment>
<name>A0A9X4C7C9_9PSED</name>
<evidence type="ECO:0000313" key="2">
    <source>
        <dbReference type="Proteomes" id="UP001148185"/>
    </source>
</evidence>
<reference evidence="1 2" key="1">
    <citation type="submission" date="2022-05" db="EMBL/GenBank/DDBJ databases">
        <title>Novel Pseudomonas spp. Isolated from a Rainbow Trout Aquaculture Facility.</title>
        <authorList>
            <person name="Testerman T."/>
            <person name="Graf J."/>
        </authorList>
    </citation>
    <scope>NUCLEOTIDE SEQUENCE [LARGE SCALE GENOMIC DNA]</scope>
    <source>
        <strain evidence="1 2">ID1042</strain>
    </source>
</reference>
<dbReference type="RefSeq" id="WP_050683002.1">
    <property type="nucleotide sequence ID" value="NZ_JAMDHA010000041.1"/>
</dbReference>
<organism evidence="1 2">
    <name type="scientific">Pseudomonas shahriarae</name>
    <dbReference type="NCBI Taxonomy" id="2745512"/>
    <lineage>
        <taxon>Bacteria</taxon>
        <taxon>Pseudomonadati</taxon>
        <taxon>Pseudomonadota</taxon>
        <taxon>Gammaproteobacteria</taxon>
        <taxon>Pseudomonadales</taxon>
        <taxon>Pseudomonadaceae</taxon>
        <taxon>Pseudomonas</taxon>
    </lineage>
</organism>
<protein>
    <submittedName>
        <fullName evidence="1">Uncharacterized protein</fullName>
    </submittedName>
</protein>